<comment type="similarity">
    <text evidence="1 7">Belongs to the DeoC/FbaB aldolase family. DeoC type 1 subfamily.</text>
</comment>
<accession>A0A1M7YIM6</accession>
<dbReference type="NCBIfam" id="TIGR00126">
    <property type="entry name" value="deoC"/>
    <property type="match status" value="1"/>
</dbReference>
<keyword evidence="4 7" id="KW-0704">Schiff base</keyword>
<proteinExistence type="inferred from homology"/>
<dbReference type="AlphaFoldDB" id="A0A1M7YIM6"/>
<reference evidence="8 9" key="1">
    <citation type="submission" date="2016-12" db="EMBL/GenBank/DDBJ databases">
        <authorList>
            <person name="Song W.-J."/>
            <person name="Kurnit D.M."/>
        </authorList>
    </citation>
    <scope>NUCLEOTIDE SEQUENCE [LARGE SCALE GENOMIC DNA]</scope>
    <source>
        <strain evidence="8 9">DSM 18488</strain>
    </source>
</reference>
<comment type="subcellular location">
    <subcellularLocation>
        <location evidence="7">Cytoplasm</location>
    </subcellularLocation>
</comment>
<dbReference type="UniPathway" id="UPA00002">
    <property type="reaction ID" value="UER00468"/>
</dbReference>
<dbReference type="GO" id="GO:0006018">
    <property type="term" value="P:2-deoxyribose 1-phosphate catabolic process"/>
    <property type="evidence" value="ECO:0007669"/>
    <property type="project" value="UniProtKB-UniRule"/>
</dbReference>
<dbReference type="EC" id="4.1.2.4" evidence="7"/>
<protein>
    <recommendedName>
        <fullName evidence="7">Deoxyribose-phosphate aldolase</fullName>
        <shortName evidence="7">DERA</shortName>
        <ecNumber evidence="7">4.1.2.4</ecNumber>
    </recommendedName>
    <alternativeName>
        <fullName evidence="7">2-deoxy-D-ribose 5-phosphate aldolase</fullName>
    </alternativeName>
    <alternativeName>
        <fullName evidence="7">Phosphodeoxyriboaldolase</fullName>
        <shortName evidence="7">Deoxyriboaldolase</shortName>
    </alternativeName>
</protein>
<dbReference type="GO" id="GO:0016052">
    <property type="term" value="P:carbohydrate catabolic process"/>
    <property type="evidence" value="ECO:0007669"/>
    <property type="project" value="TreeGrafter"/>
</dbReference>
<dbReference type="Pfam" id="PF01791">
    <property type="entry name" value="DeoC"/>
    <property type="match status" value="1"/>
</dbReference>
<dbReference type="RefSeq" id="WP_073615943.1">
    <property type="nucleotide sequence ID" value="NZ_FRFE01000035.1"/>
</dbReference>
<dbReference type="SUPFAM" id="SSF51569">
    <property type="entry name" value="Aldolase"/>
    <property type="match status" value="1"/>
</dbReference>
<organism evidence="8 9">
    <name type="scientific">Desulfopila aestuarii DSM 18488</name>
    <dbReference type="NCBI Taxonomy" id="1121416"/>
    <lineage>
        <taxon>Bacteria</taxon>
        <taxon>Pseudomonadati</taxon>
        <taxon>Thermodesulfobacteriota</taxon>
        <taxon>Desulfobulbia</taxon>
        <taxon>Desulfobulbales</taxon>
        <taxon>Desulfocapsaceae</taxon>
        <taxon>Desulfopila</taxon>
    </lineage>
</organism>
<keyword evidence="9" id="KW-1185">Reference proteome</keyword>
<dbReference type="InterPro" id="IPR011343">
    <property type="entry name" value="DeoC"/>
</dbReference>
<evidence type="ECO:0000256" key="2">
    <source>
        <dbReference type="ARBA" id="ARBA00022490"/>
    </source>
</evidence>
<evidence type="ECO:0000256" key="4">
    <source>
        <dbReference type="ARBA" id="ARBA00023270"/>
    </source>
</evidence>
<dbReference type="Gene3D" id="3.20.20.70">
    <property type="entry name" value="Aldolase class I"/>
    <property type="match status" value="1"/>
</dbReference>
<evidence type="ECO:0000313" key="9">
    <source>
        <dbReference type="Proteomes" id="UP000184603"/>
    </source>
</evidence>
<evidence type="ECO:0000313" key="8">
    <source>
        <dbReference type="EMBL" id="SHO52368.1"/>
    </source>
</evidence>
<feature type="active site" description="Proton donor/acceptor" evidence="7">
    <location>
        <position position="183"/>
    </location>
</feature>
<feature type="active site" description="Schiff-base intermediate with acetaldehyde" evidence="7">
    <location>
        <position position="154"/>
    </location>
</feature>
<dbReference type="HAMAP" id="MF_00114">
    <property type="entry name" value="DeoC_type1"/>
    <property type="match status" value="1"/>
</dbReference>
<dbReference type="InterPro" id="IPR028581">
    <property type="entry name" value="DeoC_typeI"/>
</dbReference>
<evidence type="ECO:0000256" key="3">
    <source>
        <dbReference type="ARBA" id="ARBA00023239"/>
    </source>
</evidence>
<dbReference type="PIRSF" id="PIRSF001357">
    <property type="entry name" value="DeoC"/>
    <property type="match status" value="1"/>
</dbReference>
<dbReference type="PANTHER" id="PTHR10889:SF1">
    <property type="entry name" value="DEOXYRIBOSE-PHOSPHATE ALDOLASE"/>
    <property type="match status" value="1"/>
</dbReference>
<evidence type="ECO:0000256" key="7">
    <source>
        <dbReference type="HAMAP-Rule" id="MF_00114"/>
    </source>
</evidence>
<dbReference type="FunFam" id="3.20.20.70:FF:000044">
    <property type="entry name" value="Deoxyribose-phosphate aldolase"/>
    <property type="match status" value="1"/>
</dbReference>
<keyword evidence="2 7" id="KW-0963">Cytoplasm</keyword>
<dbReference type="InterPro" id="IPR002915">
    <property type="entry name" value="DeoC/FbaB/LacD_aldolase"/>
</dbReference>
<dbReference type="InterPro" id="IPR013785">
    <property type="entry name" value="Aldolase_TIM"/>
</dbReference>
<dbReference type="GO" id="GO:0009264">
    <property type="term" value="P:deoxyribonucleotide catabolic process"/>
    <property type="evidence" value="ECO:0007669"/>
    <property type="project" value="UniProtKB-UniRule"/>
</dbReference>
<name>A0A1M7YIM6_9BACT</name>
<dbReference type="GO" id="GO:0004139">
    <property type="term" value="F:deoxyribose-phosphate aldolase activity"/>
    <property type="evidence" value="ECO:0007669"/>
    <property type="project" value="UniProtKB-UniRule"/>
</dbReference>
<dbReference type="CDD" id="cd00959">
    <property type="entry name" value="DeoC"/>
    <property type="match status" value="1"/>
</dbReference>
<dbReference type="GO" id="GO:0005737">
    <property type="term" value="C:cytoplasm"/>
    <property type="evidence" value="ECO:0007669"/>
    <property type="project" value="UniProtKB-SubCell"/>
</dbReference>
<dbReference type="Proteomes" id="UP000184603">
    <property type="component" value="Unassembled WGS sequence"/>
</dbReference>
<dbReference type="OrthoDB" id="9774832at2"/>
<evidence type="ECO:0000256" key="6">
    <source>
        <dbReference type="ARBA" id="ARBA00056337"/>
    </source>
</evidence>
<keyword evidence="3 7" id="KW-0456">Lyase</keyword>
<dbReference type="PANTHER" id="PTHR10889">
    <property type="entry name" value="DEOXYRIBOSE-PHOSPHATE ALDOLASE"/>
    <property type="match status" value="1"/>
</dbReference>
<comment type="pathway">
    <text evidence="7">Carbohydrate degradation; 2-deoxy-D-ribose 1-phosphate degradation; D-glyceraldehyde 3-phosphate and acetaldehyde from 2-deoxy-alpha-D-ribose 1-phosphate: step 2/2.</text>
</comment>
<gene>
    <name evidence="7" type="primary">deoC</name>
    <name evidence="8" type="ORF">SAMN02745220_04530</name>
</gene>
<evidence type="ECO:0000256" key="1">
    <source>
        <dbReference type="ARBA" id="ARBA00010936"/>
    </source>
</evidence>
<sequence>MQATQLAGYFDHTLLKPAVSSEEVQKLCEEAIEYGFYSVCVNPIHVQLVKSMLTATPVKVCSVVGFPLGANTSEIKAQETARAVADGADEIDMVINVGALKEGGFGQVVHDIEGVVAAAGGRVVKVIIETCLLTEEDKVTACKLAQAAGAHFVKTSTGFAGGGATEEDVALIRRTVGESMQVKASGGIKTLNDAKRMIAAGADRLGASAGVSILKELLSVTGS</sequence>
<feature type="active site" description="Proton donor/acceptor" evidence="7">
    <location>
        <position position="92"/>
    </location>
</feature>
<dbReference type="STRING" id="1121416.SAMN02745220_04530"/>
<comment type="catalytic activity">
    <reaction evidence="5 7">
        <text>2-deoxy-D-ribose 5-phosphate = D-glyceraldehyde 3-phosphate + acetaldehyde</text>
        <dbReference type="Rhea" id="RHEA:12821"/>
        <dbReference type="ChEBI" id="CHEBI:15343"/>
        <dbReference type="ChEBI" id="CHEBI:59776"/>
        <dbReference type="ChEBI" id="CHEBI:62877"/>
        <dbReference type="EC" id="4.1.2.4"/>
    </reaction>
</comment>
<evidence type="ECO:0000256" key="5">
    <source>
        <dbReference type="ARBA" id="ARBA00048791"/>
    </source>
</evidence>
<dbReference type="SMART" id="SM01133">
    <property type="entry name" value="DeoC"/>
    <property type="match status" value="1"/>
</dbReference>
<comment type="function">
    <text evidence="6 7">Catalyzes a reversible aldol reaction between acetaldehyde and D-glyceraldehyde 3-phosphate to generate 2-deoxy-D-ribose 5-phosphate.</text>
</comment>
<dbReference type="EMBL" id="FRFE01000035">
    <property type="protein sequence ID" value="SHO52368.1"/>
    <property type="molecule type" value="Genomic_DNA"/>
</dbReference>